<evidence type="ECO:0000256" key="2">
    <source>
        <dbReference type="PROSITE-ProRule" id="PRU00703"/>
    </source>
</evidence>
<dbReference type="SUPFAM" id="SSF54631">
    <property type="entry name" value="CBS-domain pair"/>
    <property type="match status" value="1"/>
</dbReference>
<dbReference type="PANTHER" id="PTHR43080:SF2">
    <property type="entry name" value="CBS DOMAIN-CONTAINING PROTEIN"/>
    <property type="match status" value="1"/>
</dbReference>
<feature type="domain" description="CBS" evidence="3">
    <location>
        <begin position="8"/>
        <end position="64"/>
    </location>
</feature>
<sequence>MATIRKHVTRDVVALEATAPIREAARLMAEQRIGSIAVKEGGRIVGLVTERDLVLTVLARGGDAAQPIREAMRAGLPRVQATATEVETAALMRDHTTRHLLVEEEGQVAGVVSMRDIIQLMLDEKQFLIDQLQTYIDGR</sequence>
<dbReference type="SMART" id="SM00116">
    <property type="entry name" value="CBS"/>
    <property type="match status" value="2"/>
</dbReference>
<dbReference type="InterPro" id="IPR000644">
    <property type="entry name" value="CBS_dom"/>
</dbReference>
<dbReference type="PROSITE" id="PS51371">
    <property type="entry name" value="CBS"/>
    <property type="match status" value="2"/>
</dbReference>
<proteinExistence type="predicted"/>
<keyword evidence="5" id="KW-1185">Reference proteome</keyword>
<name>A0ABM7X0W8_9BACT</name>
<dbReference type="EMBL" id="AP025591">
    <property type="protein sequence ID" value="BDG05361.1"/>
    <property type="molecule type" value="Genomic_DNA"/>
</dbReference>
<reference evidence="5" key="1">
    <citation type="journal article" date="2022" name="Int. J. Syst. Evol. Microbiol.">
        <title>Anaeromyxobacter oryzae sp. nov., Anaeromyxobacter diazotrophicus sp. nov. and Anaeromyxobacter paludicola sp. nov., isolated from paddy soils.</title>
        <authorList>
            <person name="Itoh H."/>
            <person name="Xu Z."/>
            <person name="Mise K."/>
            <person name="Masuda Y."/>
            <person name="Ushijima N."/>
            <person name="Hayakawa C."/>
            <person name="Shiratori Y."/>
            <person name="Senoo K."/>
        </authorList>
    </citation>
    <scope>NUCLEOTIDE SEQUENCE [LARGE SCALE GENOMIC DNA]</scope>
    <source>
        <strain evidence="5">Red232</strain>
    </source>
</reference>
<dbReference type="RefSeq" id="WP_248354100.1">
    <property type="nucleotide sequence ID" value="NZ_AP025591.1"/>
</dbReference>
<keyword evidence="1 2" id="KW-0129">CBS domain</keyword>
<protein>
    <submittedName>
        <fullName evidence="4">Inosine-5-monophosphate dehydrogenase</fullName>
    </submittedName>
</protein>
<evidence type="ECO:0000259" key="3">
    <source>
        <dbReference type="PROSITE" id="PS51371"/>
    </source>
</evidence>
<dbReference type="PANTHER" id="PTHR43080">
    <property type="entry name" value="CBS DOMAIN-CONTAINING PROTEIN CBSX3, MITOCHONDRIAL"/>
    <property type="match status" value="1"/>
</dbReference>
<organism evidence="4 5">
    <name type="scientific">Anaeromyxobacter oryzae</name>
    <dbReference type="NCBI Taxonomy" id="2918170"/>
    <lineage>
        <taxon>Bacteria</taxon>
        <taxon>Pseudomonadati</taxon>
        <taxon>Myxococcota</taxon>
        <taxon>Myxococcia</taxon>
        <taxon>Myxococcales</taxon>
        <taxon>Cystobacterineae</taxon>
        <taxon>Anaeromyxobacteraceae</taxon>
        <taxon>Anaeromyxobacter</taxon>
    </lineage>
</organism>
<evidence type="ECO:0000256" key="1">
    <source>
        <dbReference type="ARBA" id="ARBA00023122"/>
    </source>
</evidence>
<dbReference type="Gene3D" id="3.10.580.10">
    <property type="entry name" value="CBS-domain"/>
    <property type="match status" value="1"/>
</dbReference>
<dbReference type="Pfam" id="PF00571">
    <property type="entry name" value="CBS"/>
    <property type="match status" value="2"/>
</dbReference>
<accession>A0ABM7X0W8</accession>
<gene>
    <name evidence="4" type="ORF">AMOR_43570</name>
</gene>
<feature type="domain" description="CBS" evidence="3">
    <location>
        <begin position="72"/>
        <end position="127"/>
    </location>
</feature>
<dbReference type="InterPro" id="IPR046342">
    <property type="entry name" value="CBS_dom_sf"/>
</dbReference>
<evidence type="ECO:0000313" key="4">
    <source>
        <dbReference type="EMBL" id="BDG05361.1"/>
    </source>
</evidence>
<dbReference type="InterPro" id="IPR051257">
    <property type="entry name" value="Diverse_CBS-Domain"/>
</dbReference>
<dbReference type="Proteomes" id="UP001162891">
    <property type="component" value="Chromosome"/>
</dbReference>
<evidence type="ECO:0000313" key="5">
    <source>
        <dbReference type="Proteomes" id="UP001162891"/>
    </source>
</evidence>